<evidence type="ECO:0000256" key="7">
    <source>
        <dbReference type="ARBA" id="ARBA00022824"/>
    </source>
</evidence>
<evidence type="ECO:0000256" key="9">
    <source>
        <dbReference type="ARBA" id="ARBA00023002"/>
    </source>
</evidence>
<keyword evidence="11" id="KW-0503">Monooxygenase</keyword>
<organism evidence="13">
    <name type="scientific">Timema genevievae</name>
    <name type="common">Walking stick</name>
    <dbReference type="NCBI Taxonomy" id="629358"/>
    <lineage>
        <taxon>Eukaryota</taxon>
        <taxon>Metazoa</taxon>
        <taxon>Ecdysozoa</taxon>
        <taxon>Arthropoda</taxon>
        <taxon>Hexapoda</taxon>
        <taxon>Insecta</taxon>
        <taxon>Pterygota</taxon>
        <taxon>Neoptera</taxon>
        <taxon>Polyneoptera</taxon>
        <taxon>Phasmatodea</taxon>
        <taxon>Timematodea</taxon>
        <taxon>Timematoidea</taxon>
        <taxon>Timematidae</taxon>
        <taxon>Timema</taxon>
    </lineage>
</organism>
<dbReference type="GO" id="GO:0016705">
    <property type="term" value="F:oxidoreductase activity, acting on paired donors, with incorporation or reduction of molecular oxygen"/>
    <property type="evidence" value="ECO:0007669"/>
    <property type="project" value="InterPro"/>
</dbReference>
<evidence type="ECO:0000256" key="11">
    <source>
        <dbReference type="ARBA" id="ARBA00023033"/>
    </source>
</evidence>
<evidence type="ECO:0000256" key="12">
    <source>
        <dbReference type="ARBA" id="ARBA00023136"/>
    </source>
</evidence>
<dbReference type="PANTHER" id="PTHR24292:SF54">
    <property type="entry name" value="CYP9F3-RELATED"/>
    <property type="match status" value="1"/>
</dbReference>
<dbReference type="GO" id="GO:0005506">
    <property type="term" value="F:iron ion binding"/>
    <property type="evidence" value="ECO:0007669"/>
    <property type="project" value="InterPro"/>
</dbReference>
<keyword evidence="5" id="KW-0349">Heme</keyword>
<evidence type="ECO:0000313" key="13">
    <source>
        <dbReference type="EMBL" id="CAD7612841.1"/>
    </source>
</evidence>
<accession>A0A7R9K8S5</accession>
<keyword evidence="7" id="KW-0256">Endoplasmic reticulum</keyword>
<dbReference type="InterPro" id="IPR050476">
    <property type="entry name" value="Insect_CytP450_Detox"/>
</dbReference>
<evidence type="ECO:0000256" key="8">
    <source>
        <dbReference type="ARBA" id="ARBA00022848"/>
    </source>
</evidence>
<keyword evidence="10" id="KW-0408">Iron</keyword>
<dbReference type="AlphaFoldDB" id="A0A7R9K8S5"/>
<dbReference type="GO" id="GO:0020037">
    <property type="term" value="F:heme binding"/>
    <property type="evidence" value="ECO:0007669"/>
    <property type="project" value="InterPro"/>
</dbReference>
<reference evidence="13" key="1">
    <citation type="submission" date="2020-11" db="EMBL/GenBank/DDBJ databases">
        <authorList>
            <person name="Tran Van P."/>
        </authorList>
    </citation>
    <scope>NUCLEOTIDE SEQUENCE</scope>
</reference>
<name>A0A7R9K8S5_TIMGE</name>
<keyword evidence="12" id="KW-0472">Membrane</keyword>
<comment type="cofactor">
    <cofactor evidence="1">
        <name>heme</name>
        <dbReference type="ChEBI" id="CHEBI:30413"/>
    </cofactor>
</comment>
<evidence type="ECO:0000256" key="2">
    <source>
        <dbReference type="ARBA" id="ARBA00004524"/>
    </source>
</evidence>
<evidence type="ECO:0000256" key="6">
    <source>
        <dbReference type="ARBA" id="ARBA00022723"/>
    </source>
</evidence>
<proteinExistence type="inferred from homology"/>
<comment type="similarity">
    <text evidence="4">Belongs to the cytochrome P450 family.</text>
</comment>
<dbReference type="GO" id="GO:0004497">
    <property type="term" value="F:monooxygenase activity"/>
    <property type="evidence" value="ECO:0007669"/>
    <property type="project" value="UniProtKB-KW"/>
</dbReference>
<protein>
    <submittedName>
        <fullName evidence="13">Uncharacterized protein</fullName>
    </submittedName>
</protein>
<dbReference type="GO" id="GO:0005789">
    <property type="term" value="C:endoplasmic reticulum membrane"/>
    <property type="evidence" value="ECO:0007669"/>
    <property type="project" value="UniProtKB-SubCell"/>
</dbReference>
<dbReference type="PANTHER" id="PTHR24292">
    <property type="entry name" value="CYTOCHROME P450"/>
    <property type="match status" value="1"/>
</dbReference>
<sequence>MIPFMLEVSKDLKNYLDRELSKGPLEAKDLAARYTTDNLASCEFGIHGRALSDVDDTFRKLGKEIFDPSFLKNIKFVLQLYFPGIFDILKLR</sequence>
<evidence type="ECO:0000256" key="1">
    <source>
        <dbReference type="ARBA" id="ARBA00001971"/>
    </source>
</evidence>
<comment type="subcellular location">
    <subcellularLocation>
        <location evidence="3">Endoplasmic reticulum membrane</location>
    </subcellularLocation>
    <subcellularLocation>
        <location evidence="2">Microsome membrane</location>
    </subcellularLocation>
</comment>
<dbReference type="SUPFAM" id="SSF48264">
    <property type="entry name" value="Cytochrome P450"/>
    <property type="match status" value="1"/>
</dbReference>
<dbReference type="InterPro" id="IPR036396">
    <property type="entry name" value="Cyt_P450_sf"/>
</dbReference>
<dbReference type="EMBL" id="OE848561">
    <property type="protein sequence ID" value="CAD7612841.1"/>
    <property type="molecule type" value="Genomic_DNA"/>
</dbReference>
<evidence type="ECO:0000256" key="5">
    <source>
        <dbReference type="ARBA" id="ARBA00022617"/>
    </source>
</evidence>
<dbReference type="Gene3D" id="1.10.630.10">
    <property type="entry name" value="Cytochrome P450"/>
    <property type="match status" value="1"/>
</dbReference>
<keyword evidence="6" id="KW-0479">Metal-binding</keyword>
<keyword evidence="8" id="KW-0492">Microsome</keyword>
<evidence type="ECO:0000256" key="4">
    <source>
        <dbReference type="ARBA" id="ARBA00010617"/>
    </source>
</evidence>
<gene>
    <name evidence="13" type="ORF">TGEB3V08_LOCUS11215</name>
</gene>
<keyword evidence="9" id="KW-0560">Oxidoreductase</keyword>
<evidence type="ECO:0000256" key="10">
    <source>
        <dbReference type="ARBA" id="ARBA00023004"/>
    </source>
</evidence>
<evidence type="ECO:0000256" key="3">
    <source>
        <dbReference type="ARBA" id="ARBA00004586"/>
    </source>
</evidence>